<sequence>MKIILYFIYYFVSFFILYSFFNLVFFKKFNVYQILIATLIFAILMTLYVYVLKGNKNKK</sequence>
<dbReference type="RefSeq" id="WP_107589730.1">
    <property type="nucleotide sequence ID" value="NZ_JAIBNU010000002.1"/>
</dbReference>
<evidence type="ECO:0000313" key="2">
    <source>
        <dbReference type="EMBL" id="RIL43165.1"/>
    </source>
</evidence>
<keyword evidence="1" id="KW-1133">Transmembrane helix</keyword>
<evidence type="ECO:0000313" key="3">
    <source>
        <dbReference type="Proteomes" id="UP000283576"/>
    </source>
</evidence>
<dbReference type="AlphaFoldDB" id="A0A2T4SWU4"/>
<dbReference type="Proteomes" id="UP000283576">
    <property type="component" value="Unassembled WGS sequence"/>
</dbReference>
<gene>
    <name evidence="2" type="ORF">BUZ01_05985</name>
</gene>
<organism evidence="2 3">
    <name type="scientific">Staphylococcus gallinarum</name>
    <dbReference type="NCBI Taxonomy" id="1293"/>
    <lineage>
        <taxon>Bacteria</taxon>
        <taxon>Bacillati</taxon>
        <taxon>Bacillota</taxon>
        <taxon>Bacilli</taxon>
        <taxon>Bacillales</taxon>
        <taxon>Staphylococcaceae</taxon>
        <taxon>Staphylococcus</taxon>
    </lineage>
</organism>
<evidence type="ECO:0000256" key="1">
    <source>
        <dbReference type="SAM" id="Phobius"/>
    </source>
</evidence>
<protein>
    <submittedName>
        <fullName evidence="2">Uncharacterized protein</fullName>
    </submittedName>
</protein>
<comment type="caution">
    <text evidence="2">The sequence shown here is derived from an EMBL/GenBank/DDBJ whole genome shotgun (WGS) entry which is preliminary data.</text>
</comment>
<keyword evidence="1" id="KW-0472">Membrane</keyword>
<feature type="transmembrane region" description="Helical" evidence="1">
    <location>
        <begin position="31"/>
        <end position="51"/>
    </location>
</feature>
<reference evidence="2 3" key="1">
    <citation type="journal article" date="2016" name="Front. Microbiol.">
        <title>Comprehensive Phylogenetic Analysis of Bovine Non-aureus Staphylococci Species Based on Whole-Genome Sequencing.</title>
        <authorList>
            <person name="Naushad S."/>
            <person name="Barkema H.W."/>
            <person name="Luby C."/>
            <person name="Condas L.A."/>
            <person name="Nobrega D.B."/>
            <person name="Carson D.A."/>
            <person name="De Buck J."/>
        </authorList>
    </citation>
    <scope>NUCLEOTIDE SEQUENCE [LARGE SCALE GENOMIC DNA]</scope>
    <source>
        <strain evidence="2 3">SNUC 1388</strain>
    </source>
</reference>
<proteinExistence type="predicted"/>
<dbReference type="EMBL" id="QXRZ01000003">
    <property type="protein sequence ID" value="RIL43165.1"/>
    <property type="molecule type" value="Genomic_DNA"/>
</dbReference>
<feature type="transmembrane region" description="Helical" evidence="1">
    <location>
        <begin position="7"/>
        <end position="25"/>
    </location>
</feature>
<keyword evidence="1" id="KW-0812">Transmembrane</keyword>
<name>A0A2T4SWU4_STAGA</name>
<accession>A0A2T4SWU4</accession>